<evidence type="ECO:0000313" key="1">
    <source>
        <dbReference type="EMBL" id="AYG94535.1"/>
    </source>
</evidence>
<keyword evidence="2" id="KW-1185">Reference proteome</keyword>
<dbReference type="InterPro" id="IPR036694">
    <property type="entry name" value="Dodecin-like_sf"/>
</dbReference>
<sequence>MSVARVTEITASSTVSFEDAVTQGIARADKTLRHVEGAWIQDQKVIVRDGAITEYRVNMKVTFVLAD</sequence>
<reference evidence="1 2" key="1">
    <citation type="submission" date="2018-10" db="EMBL/GenBank/DDBJ databases">
        <title>Complete genome sequence of Brevundimonas naejangsanensis BRV3.</title>
        <authorList>
            <person name="Berrios L."/>
            <person name="Ely B."/>
        </authorList>
    </citation>
    <scope>NUCLEOTIDE SEQUENCE [LARGE SCALE GENOMIC DNA]</scope>
    <source>
        <strain evidence="1 2">BRV3</strain>
    </source>
</reference>
<dbReference type="AlphaFoldDB" id="A0A494RDY1"/>
<dbReference type="PANTHER" id="PTHR39324:SF1">
    <property type="entry name" value="CALCIUM DODECIN"/>
    <property type="match status" value="1"/>
</dbReference>
<name>A0A494RDY1_9CAUL</name>
<dbReference type="InterPro" id="IPR009923">
    <property type="entry name" value="Dodecin"/>
</dbReference>
<dbReference type="Gene3D" id="3.30.1660.10">
    <property type="entry name" value="Flavin-binding protein dodecin"/>
    <property type="match status" value="1"/>
</dbReference>
<protein>
    <submittedName>
        <fullName evidence="1">Dodecin domain-containing protein</fullName>
    </submittedName>
</protein>
<dbReference type="Pfam" id="PF07311">
    <property type="entry name" value="Dodecin"/>
    <property type="match status" value="1"/>
</dbReference>
<dbReference type="SUPFAM" id="SSF89807">
    <property type="entry name" value="Dodecin-like"/>
    <property type="match status" value="1"/>
</dbReference>
<gene>
    <name evidence="1" type="ORF">D8I30_04565</name>
</gene>
<dbReference type="PANTHER" id="PTHR39324">
    <property type="entry name" value="CALCIUM DODECIN"/>
    <property type="match status" value="1"/>
</dbReference>
<dbReference type="EMBL" id="CP032707">
    <property type="protein sequence ID" value="AYG94535.1"/>
    <property type="molecule type" value="Genomic_DNA"/>
</dbReference>
<dbReference type="InterPro" id="IPR025543">
    <property type="entry name" value="Dodecin-like"/>
</dbReference>
<dbReference type="RefSeq" id="WP_121481690.1">
    <property type="nucleotide sequence ID" value="NZ_CP032707.1"/>
</dbReference>
<dbReference type="Proteomes" id="UP000276984">
    <property type="component" value="Chromosome"/>
</dbReference>
<evidence type="ECO:0000313" key="2">
    <source>
        <dbReference type="Proteomes" id="UP000276984"/>
    </source>
</evidence>
<dbReference type="OrthoDB" id="9805449at2"/>
<organism evidence="1 2">
    <name type="scientific">Brevundimonas naejangsanensis</name>
    <dbReference type="NCBI Taxonomy" id="588932"/>
    <lineage>
        <taxon>Bacteria</taxon>
        <taxon>Pseudomonadati</taxon>
        <taxon>Pseudomonadota</taxon>
        <taxon>Alphaproteobacteria</taxon>
        <taxon>Caulobacterales</taxon>
        <taxon>Caulobacteraceae</taxon>
        <taxon>Brevundimonas</taxon>
    </lineage>
</organism>
<accession>A0A494RDY1</accession>
<proteinExistence type="predicted"/>